<accession>A0A086T3R0</accession>
<gene>
    <name evidence="7" type="ORF">ACRE_052370</name>
</gene>
<dbReference type="EMBL" id="JPKY01000057">
    <property type="protein sequence ID" value="KFH43992.1"/>
    <property type="molecule type" value="Genomic_DNA"/>
</dbReference>
<evidence type="ECO:0000256" key="5">
    <source>
        <dbReference type="SAM" id="MobiDB-lite"/>
    </source>
</evidence>
<evidence type="ECO:0000256" key="4">
    <source>
        <dbReference type="ARBA" id="ARBA00023136"/>
    </source>
</evidence>
<keyword evidence="4 6" id="KW-0472">Membrane</keyword>
<dbReference type="Pfam" id="PF04142">
    <property type="entry name" value="Nuc_sug_transp"/>
    <property type="match status" value="1"/>
</dbReference>
<feature type="region of interest" description="Disordered" evidence="5">
    <location>
        <begin position="412"/>
        <end position="460"/>
    </location>
</feature>
<dbReference type="HOGENOM" id="CLU_024645_2_0_1"/>
<proteinExistence type="predicted"/>
<reference evidence="8" key="1">
    <citation type="journal article" date="2014" name="Genome Announc.">
        <title>Genome sequence and annotation of Acremonium chrysogenum, producer of the beta-lactam antibiotic cephalosporin C.</title>
        <authorList>
            <person name="Terfehr D."/>
            <person name="Dahlmann T.A."/>
            <person name="Specht T."/>
            <person name="Zadra I."/>
            <person name="Kuernsteiner H."/>
            <person name="Kueck U."/>
        </authorList>
    </citation>
    <scope>NUCLEOTIDE SEQUENCE [LARGE SCALE GENOMIC DNA]</scope>
    <source>
        <strain evidence="8">ATCC 11550 / CBS 779.69 / DSM 880 / IAM 14645 / JCM 23072 / IMI 49137</strain>
    </source>
</reference>
<comment type="subcellular location">
    <subcellularLocation>
        <location evidence="1">Membrane</location>
        <topology evidence="1">Multi-pass membrane protein</topology>
    </subcellularLocation>
</comment>
<feature type="transmembrane region" description="Helical" evidence="6">
    <location>
        <begin position="239"/>
        <end position="260"/>
    </location>
</feature>
<evidence type="ECO:0000313" key="7">
    <source>
        <dbReference type="EMBL" id="KFH43992.1"/>
    </source>
</evidence>
<dbReference type="GO" id="GO:0005459">
    <property type="term" value="F:UDP-galactose transmembrane transporter activity"/>
    <property type="evidence" value="ECO:0007669"/>
    <property type="project" value="EnsemblFungi"/>
</dbReference>
<evidence type="ECO:0000256" key="2">
    <source>
        <dbReference type="ARBA" id="ARBA00022692"/>
    </source>
</evidence>
<dbReference type="SUPFAM" id="SSF103481">
    <property type="entry name" value="Multidrug resistance efflux transporter EmrE"/>
    <property type="match status" value="1"/>
</dbReference>
<protein>
    <submittedName>
        <fullName evidence="7">UDP-galactose transporter-like protein</fullName>
    </submittedName>
</protein>
<keyword evidence="8" id="KW-1185">Reference proteome</keyword>
<sequence length="460" mass="50262">MAILHPSRGGSLTKQLSLMTLTLQNSALILIMHYSRIMPPISDHRYFTSTAVFLNELIKLGVSLSLALFESSQTLAPDTPVSVLLEQIYNSVFSGDGWKLVVPAVFYTFQNLLQYVAVGNLDAVQFQVLYQLKILTTATFSVALLRRPLGFKRWMSLVVLTLGVCVVSLPATSSSEGSDSIILRDATDQFFPRSLHELGQASPELYSPHPPPAHRLLPRSATYEGITEDLIPPEPQMSYSAGVAAVLVAAAVSGLTGVYFEKLLKQGPTQASVWIRNVQLSFYSLIAALLGGVIWQDGEGIREHGFFEGYNWVVWTAVALQAAGGLVASLVIRDADNIVKNFATSISIVISMLVSVVIFDFTVTWTFLFGTGLVLFSTYLYSIPERHLPGRCPPPVRIVDFEKPAIMPILTPRLGSPRAPDPGKLNVDPFDGKGLGLSSSRPSSPMLPRTPSRVDLKRDD</sequence>
<feature type="transmembrane region" description="Helical" evidence="6">
    <location>
        <begin position="280"/>
        <end position="298"/>
    </location>
</feature>
<keyword evidence="3 6" id="KW-1133">Transmembrane helix</keyword>
<organism evidence="7 8">
    <name type="scientific">Hapsidospora chrysogenum (strain ATCC 11550 / CBS 779.69 / DSM 880 / IAM 14645 / JCM 23072 / IMI 49137)</name>
    <name type="common">Acremonium chrysogenum</name>
    <dbReference type="NCBI Taxonomy" id="857340"/>
    <lineage>
        <taxon>Eukaryota</taxon>
        <taxon>Fungi</taxon>
        <taxon>Dikarya</taxon>
        <taxon>Ascomycota</taxon>
        <taxon>Pezizomycotina</taxon>
        <taxon>Sordariomycetes</taxon>
        <taxon>Hypocreomycetidae</taxon>
        <taxon>Hypocreales</taxon>
        <taxon>Bionectriaceae</taxon>
        <taxon>Hapsidospora</taxon>
    </lineage>
</organism>
<feature type="transmembrane region" description="Helical" evidence="6">
    <location>
        <begin position="310"/>
        <end position="332"/>
    </location>
</feature>
<feature type="transmembrane region" description="Helical" evidence="6">
    <location>
        <begin position="339"/>
        <end position="359"/>
    </location>
</feature>
<dbReference type="GO" id="GO:0000139">
    <property type="term" value="C:Golgi membrane"/>
    <property type="evidence" value="ECO:0007669"/>
    <property type="project" value="EnsemblFungi"/>
</dbReference>
<dbReference type="PANTHER" id="PTHR10231">
    <property type="entry name" value="NUCLEOTIDE-SUGAR TRANSMEMBRANE TRANSPORTER"/>
    <property type="match status" value="1"/>
</dbReference>
<comment type="caution">
    <text evidence="7">The sequence shown here is derived from an EMBL/GenBank/DDBJ whole genome shotgun (WGS) entry which is preliminary data.</text>
</comment>
<evidence type="ECO:0000256" key="6">
    <source>
        <dbReference type="SAM" id="Phobius"/>
    </source>
</evidence>
<dbReference type="NCBIfam" id="TIGR00803">
    <property type="entry name" value="nst"/>
    <property type="match status" value="1"/>
</dbReference>
<evidence type="ECO:0000313" key="8">
    <source>
        <dbReference type="Proteomes" id="UP000029964"/>
    </source>
</evidence>
<dbReference type="STRING" id="857340.A0A086T3R0"/>
<dbReference type="PIRSF" id="PIRSF005799">
    <property type="entry name" value="UDP-gal_transpt"/>
    <property type="match status" value="1"/>
</dbReference>
<name>A0A086T3R0_HAPC1</name>
<dbReference type="AlphaFoldDB" id="A0A086T3R0"/>
<evidence type="ECO:0000256" key="1">
    <source>
        <dbReference type="ARBA" id="ARBA00004141"/>
    </source>
</evidence>
<dbReference type="Proteomes" id="UP000029964">
    <property type="component" value="Unassembled WGS sequence"/>
</dbReference>
<dbReference type="GO" id="GO:0097624">
    <property type="term" value="P:UDP-galactose transmembrane import into Golgi lumen"/>
    <property type="evidence" value="ECO:0007669"/>
    <property type="project" value="EnsemblFungi"/>
</dbReference>
<keyword evidence="2 6" id="KW-0812">Transmembrane</keyword>
<evidence type="ECO:0000256" key="3">
    <source>
        <dbReference type="ARBA" id="ARBA00022989"/>
    </source>
</evidence>
<dbReference type="InterPro" id="IPR037185">
    <property type="entry name" value="EmrE-like"/>
</dbReference>
<feature type="compositionally biased region" description="Low complexity" evidence="5">
    <location>
        <begin position="436"/>
        <end position="451"/>
    </location>
</feature>
<dbReference type="OrthoDB" id="408493at2759"/>
<dbReference type="InterPro" id="IPR007271">
    <property type="entry name" value="Nuc_sug_transpt"/>
</dbReference>